<dbReference type="KEGG" id="fpl:Ferp_1401"/>
<dbReference type="PaxDb" id="589924-Ferp_1401"/>
<evidence type="ECO:0000259" key="1">
    <source>
        <dbReference type="Pfam" id="PF01850"/>
    </source>
</evidence>
<feature type="domain" description="PIN" evidence="1">
    <location>
        <begin position="2"/>
        <end position="110"/>
    </location>
</feature>
<dbReference type="GeneID" id="8778918"/>
<accession>D3RYI9</accession>
<gene>
    <name evidence="2" type="ordered locus">Ferp_1401</name>
</gene>
<dbReference type="Gene3D" id="3.40.50.1010">
    <property type="entry name" value="5'-nuclease"/>
    <property type="match status" value="1"/>
</dbReference>
<evidence type="ECO:0000313" key="3">
    <source>
        <dbReference type="Proteomes" id="UP000002613"/>
    </source>
</evidence>
<dbReference type="OrthoDB" id="194754at2157"/>
<reference evidence="2 3" key="2">
    <citation type="journal article" date="2011" name="Stand. Genomic Sci.">
        <title>Complete genome sequence of Ferroglobus placidus AEDII12DO.</title>
        <authorList>
            <person name="Anderson I."/>
            <person name="Risso C."/>
            <person name="Holmes D."/>
            <person name="Lucas S."/>
            <person name="Copeland A."/>
            <person name="Lapidus A."/>
            <person name="Cheng J.F."/>
            <person name="Bruce D."/>
            <person name="Goodwin L."/>
            <person name="Pitluck S."/>
            <person name="Saunders E."/>
            <person name="Brettin T."/>
            <person name="Detter J.C."/>
            <person name="Han C."/>
            <person name="Tapia R."/>
            <person name="Larimer F."/>
            <person name="Land M."/>
            <person name="Hauser L."/>
            <person name="Woyke T."/>
            <person name="Lovley D."/>
            <person name="Kyrpides N."/>
            <person name="Ivanova N."/>
        </authorList>
    </citation>
    <scope>NUCLEOTIDE SEQUENCE [LARGE SCALE GENOMIC DNA]</scope>
    <source>
        <strain evidence="3">DSM 10642 / AEDII12DO</strain>
    </source>
</reference>
<dbReference type="RefSeq" id="WP_012965895.1">
    <property type="nucleotide sequence ID" value="NC_013849.1"/>
</dbReference>
<dbReference type="SUPFAM" id="SSF88723">
    <property type="entry name" value="PIN domain-like"/>
    <property type="match status" value="1"/>
</dbReference>
<sequence>MIYADTDFFLALLKEKDWLKERAKRLLKEYEGQITTSAITFIELALIAKRYGLDVVRIFTSVMTLCGIDDERLLKAAIFIRDYGLGVFDAFHAAYCGGKIISSDSSYDKVGIERIKLEEV</sequence>
<protein>
    <submittedName>
        <fullName evidence="2">PilT protein domain protein</fullName>
    </submittedName>
</protein>
<dbReference type="Proteomes" id="UP000002613">
    <property type="component" value="Chromosome"/>
</dbReference>
<reference evidence="3" key="1">
    <citation type="submission" date="2010-02" db="EMBL/GenBank/DDBJ databases">
        <title>Complete sequence of Ferroglobus placidus DSM 10642.</title>
        <authorList>
            <consortium name="US DOE Joint Genome Institute"/>
            <person name="Lucas S."/>
            <person name="Copeland A."/>
            <person name="Lapidus A."/>
            <person name="Cheng J.-F."/>
            <person name="Bruce D."/>
            <person name="Goodwin L."/>
            <person name="Pitluck S."/>
            <person name="Saunders E."/>
            <person name="Brettin T."/>
            <person name="Detter J.C."/>
            <person name="Han C."/>
            <person name="Tapia R."/>
            <person name="Larimer F."/>
            <person name="Land M."/>
            <person name="Hauser L."/>
            <person name="Kyrpides N."/>
            <person name="Ivanova N."/>
            <person name="Holmes D."/>
            <person name="Lovley D."/>
            <person name="Kyrpides N."/>
            <person name="Anderson I.J."/>
            <person name="Woyke T."/>
        </authorList>
    </citation>
    <scope>NUCLEOTIDE SEQUENCE [LARGE SCALE GENOMIC DNA]</scope>
    <source>
        <strain evidence="3">DSM 10642 / AEDII12DO</strain>
    </source>
</reference>
<dbReference type="InterPro" id="IPR002716">
    <property type="entry name" value="PIN_dom"/>
</dbReference>
<dbReference type="HOGENOM" id="CLU_143273_0_0_2"/>
<evidence type="ECO:0000313" key="2">
    <source>
        <dbReference type="EMBL" id="ADC65552.1"/>
    </source>
</evidence>
<name>D3RYI9_FERPA</name>
<dbReference type="eggNOG" id="arCOG07589">
    <property type="taxonomic scope" value="Archaea"/>
</dbReference>
<dbReference type="AlphaFoldDB" id="D3RYI9"/>
<keyword evidence="3" id="KW-1185">Reference proteome</keyword>
<organism evidence="2 3">
    <name type="scientific">Ferroglobus placidus (strain DSM 10642 / AEDII12DO)</name>
    <dbReference type="NCBI Taxonomy" id="589924"/>
    <lineage>
        <taxon>Archaea</taxon>
        <taxon>Methanobacteriati</taxon>
        <taxon>Methanobacteriota</taxon>
        <taxon>Archaeoglobi</taxon>
        <taxon>Archaeoglobales</taxon>
        <taxon>Archaeoglobaceae</taxon>
        <taxon>Ferroglobus</taxon>
    </lineage>
</organism>
<dbReference type="EMBL" id="CP001899">
    <property type="protein sequence ID" value="ADC65552.1"/>
    <property type="molecule type" value="Genomic_DNA"/>
</dbReference>
<dbReference type="Pfam" id="PF01850">
    <property type="entry name" value="PIN"/>
    <property type="match status" value="1"/>
</dbReference>
<proteinExistence type="predicted"/>
<dbReference type="InterPro" id="IPR029060">
    <property type="entry name" value="PIN-like_dom_sf"/>
</dbReference>